<dbReference type="SUPFAM" id="SSF52091">
    <property type="entry name" value="SpoIIaa-like"/>
    <property type="match status" value="1"/>
</dbReference>
<comment type="caution">
    <text evidence="1">The sequence shown here is derived from an EMBL/GenBank/DDBJ whole genome shotgun (WGS) entry which is preliminary data.</text>
</comment>
<dbReference type="RefSeq" id="WP_105355830.1">
    <property type="nucleotide sequence ID" value="NZ_PUIB01000017.1"/>
</dbReference>
<evidence type="ECO:0000313" key="1">
    <source>
        <dbReference type="EMBL" id="PQO33954.1"/>
    </source>
</evidence>
<dbReference type="InterPro" id="IPR021866">
    <property type="entry name" value="SpoIIAA-like"/>
</dbReference>
<organism evidence="1 2">
    <name type="scientific">Blastopirellula marina</name>
    <dbReference type="NCBI Taxonomy" id="124"/>
    <lineage>
        <taxon>Bacteria</taxon>
        <taxon>Pseudomonadati</taxon>
        <taxon>Planctomycetota</taxon>
        <taxon>Planctomycetia</taxon>
        <taxon>Pirellulales</taxon>
        <taxon>Pirellulaceae</taxon>
        <taxon>Blastopirellula</taxon>
    </lineage>
</organism>
<evidence type="ECO:0000313" key="2">
    <source>
        <dbReference type="Proteomes" id="UP000239388"/>
    </source>
</evidence>
<dbReference type="InterPro" id="IPR036513">
    <property type="entry name" value="STAS_dom_sf"/>
</dbReference>
<protein>
    <submittedName>
        <fullName evidence="1">STAS/SEC14 domain-containing protein</fullName>
    </submittedName>
</protein>
<dbReference type="OrthoDB" id="9811577at2"/>
<dbReference type="Pfam" id="PF11964">
    <property type="entry name" value="SpoIIAA-like"/>
    <property type="match status" value="1"/>
</dbReference>
<reference evidence="1 2" key="1">
    <citation type="submission" date="2018-02" db="EMBL/GenBank/DDBJ databases">
        <title>Comparative genomes isolates from brazilian mangrove.</title>
        <authorList>
            <person name="Araujo J.E."/>
            <person name="Taketani R.G."/>
            <person name="Silva M.C.P."/>
            <person name="Loureco M.V."/>
            <person name="Andreote F.D."/>
        </authorList>
    </citation>
    <scope>NUCLEOTIDE SEQUENCE [LARGE SCALE GENOMIC DNA]</scope>
    <source>
        <strain evidence="1 2">NAP PRIS-MGV</strain>
    </source>
</reference>
<dbReference type="AlphaFoldDB" id="A0A2S8FQ26"/>
<dbReference type="InterPro" id="IPR038396">
    <property type="entry name" value="SpoIIAA-like_sf"/>
</dbReference>
<proteinExistence type="predicted"/>
<dbReference type="Gene3D" id="3.40.50.10600">
    <property type="entry name" value="SpoIIaa-like domains"/>
    <property type="match status" value="1"/>
</dbReference>
<gene>
    <name evidence="1" type="ORF">C5Y98_17200</name>
</gene>
<dbReference type="Proteomes" id="UP000239388">
    <property type="component" value="Unassembled WGS sequence"/>
</dbReference>
<accession>A0A2S8FQ26</accession>
<sequence length="122" mass="14222">MSDNLEIVHLKDLTIVRISGKLTAEDYDTFVPEVEKQIAEFGKLRLLVELHDFHGWTLAAVWDDINFDMKHWNDIKRLAIVGESKWEAGMAVFCKPFTGAKVKYFDHTNLEQAKKWLVEEEE</sequence>
<name>A0A2S8FQ26_9BACT</name>
<dbReference type="EMBL" id="PUIB01000017">
    <property type="protein sequence ID" value="PQO33954.1"/>
    <property type="molecule type" value="Genomic_DNA"/>
</dbReference>